<evidence type="ECO:0008006" key="3">
    <source>
        <dbReference type="Google" id="ProtNLM"/>
    </source>
</evidence>
<gene>
    <name evidence="1" type="ORF">CR492_07545</name>
</gene>
<dbReference type="Proteomes" id="UP000236286">
    <property type="component" value="Unassembled WGS sequence"/>
</dbReference>
<accession>A0A2J7TIP4</accession>
<dbReference type="RefSeq" id="WP_102843222.1">
    <property type="nucleotide sequence ID" value="NZ_PDZR01000006.1"/>
</dbReference>
<dbReference type="EMBL" id="PDZR01000006">
    <property type="protein sequence ID" value="PNG26629.1"/>
    <property type="molecule type" value="Genomic_DNA"/>
</dbReference>
<comment type="caution">
    <text evidence="1">The sequence shown here is derived from an EMBL/GenBank/DDBJ whole genome shotgun (WGS) entry which is preliminary data.</text>
</comment>
<reference evidence="1 2" key="1">
    <citation type="submission" date="2017-10" db="EMBL/GenBank/DDBJ databases">
        <title>Genome announcement of Methylocella silvestris TVC from permafrost.</title>
        <authorList>
            <person name="Wang J."/>
            <person name="Geng K."/>
            <person name="Ul-Haque F."/>
            <person name="Crombie A.T."/>
            <person name="Street L.E."/>
            <person name="Wookey P.A."/>
            <person name="Murrell J.C."/>
            <person name="Pratscher J."/>
        </authorList>
    </citation>
    <scope>NUCLEOTIDE SEQUENCE [LARGE SCALE GENOMIC DNA]</scope>
    <source>
        <strain evidence="1 2">TVC</strain>
    </source>
</reference>
<dbReference type="InterPro" id="IPR023157">
    <property type="entry name" value="AGR-C-984p-like_sf"/>
</dbReference>
<protein>
    <recommendedName>
        <fullName evidence="3">DUF1217 domain-containing protein</fullName>
    </recommendedName>
</protein>
<dbReference type="Pfam" id="PF06748">
    <property type="entry name" value="DUF1217"/>
    <property type="match status" value="1"/>
</dbReference>
<dbReference type="InterPro" id="IPR010626">
    <property type="entry name" value="DUF1217"/>
</dbReference>
<organism evidence="1 2">
    <name type="scientific">Methylocella silvestris</name>
    <dbReference type="NCBI Taxonomy" id="199596"/>
    <lineage>
        <taxon>Bacteria</taxon>
        <taxon>Pseudomonadati</taxon>
        <taxon>Pseudomonadota</taxon>
        <taxon>Alphaproteobacteria</taxon>
        <taxon>Hyphomicrobiales</taxon>
        <taxon>Beijerinckiaceae</taxon>
        <taxon>Methylocella</taxon>
    </lineage>
</organism>
<name>A0A2J7TIP4_METSI</name>
<evidence type="ECO:0000313" key="2">
    <source>
        <dbReference type="Proteomes" id="UP000236286"/>
    </source>
</evidence>
<dbReference type="SUPFAM" id="SSF158837">
    <property type="entry name" value="AGR C 984p-like"/>
    <property type="match status" value="1"/>
</dbReference>
<sequence>MLNSTLYYTLLTRNFSKSLEGAASDTVAKRETAYYEANIGKVKSIDDFMKNQRLYTYVLKAYGLSDMAYAKGLIRKVLTSDPSDSGSLASTLSSGRYKALATAYNFSVKGAETTISADTQKTTTDNYVEQTLETNVGKQNEGAKMALYFKRVAPTLKSAYGVLADKTLLSVVQTAFGLSTSMSNQNIDLQAKTINGLFKISDLQNPAKLQKLIQRFTANYDLQHPSSASTTPSSALQVSTPDISQSLLTSLANLKLGGS</sequence>
<dbReference type="OrthoDB" id="7824597at2"/>
<proteinExistence type="predicted"/>
<dbReference type="Gene3D" id="1.10.3700.10">
    <property type="entry name" value="AGR C 984p-like"/>
    <property type="match status" value="1"/>
</dbReference>
<dbReference type="AlphaFoldDB" id="A0A2J7TIP4"/>
<evidence type="ECO:0000313" key="1">
    <source>
        <dbReference type="EMBL" id="PNG26629.1"/>
    </source>
</evidence>